<feature type="domain" description="SHOCT" evidence="2">
    <location>
        <begin position="53"/>
        <end position="77"/>
    </location>
</feature>
<accession>A0A3Q8WVT1</accession>
<sequence length="83" mass="9528">MGPNWHMGWGPAWGWVFLVVLIIGIIALVVFLIRLLTSRDDRPTQQGSASRARELLDERYARGEIDSSEYEERRRRLDGMSGP</sequence>
<reference evidence="3 4" key="1">
    <citation type="submission" date="2018-12" db="EMBL/GenBank/DDBJ databases">
        <title>Complete genome sequence of Flaviflexus salsibiostraticola KCTC 33148.</title>
        <authorList>
            <person name="Bae J.-W."/>
        </authorList>
    </citation>
    <scope>NUCLEOTIDE SEQUENCE [LARGE SCALE GENOMIC DNA]</scope>
    <source>
        <strain evidence="3 4">KCTC 33148</strain>
    </source>
</reference>
<dbReference type="EMBL" id="CP034438">
    <property type="protein sequence ID" value="AZN30251.1"/>
    <property type="molecule type" value="Genomic_DNA"/>
</dbReference>
<dbReference type="RefSeq" id="WP_126040824.1">
    <property type="nucleotide sequence ID" value="NZ_CP034438.1"/>
</dbReference>
<name>A0A3Q8WVT1_9ACTO</name>
<keyword evidence="1" id="KW-0812">Transmembrane</keyword>
<evidence type="ECO:0000256" key="1">
    <source>
        <dbReference type="SAM" id="Phobius"/>
    </source>
</evidence>
<evidence type="ECO:0000259" key="2">
    <source>
        <dbReference type="Pfam" id="PF09851"/>
    </source>
</evidence>
<dbReference type="InterPro" id="IPR018649">
    <property type="entry name" value="SHOCT"/>
</dbReference>
<evidence type="ECO:0000313" key="3">
    <source>
        <dbReference type="EMBL" id="AZN30251.1"/>
    </source>
</evidence>
<dbReference type="OrthoDB" id="3748887at2"/>
<dbReference type="KEGG" id="fsl:EJO69_07985"/>
<gene>
    <name evidence="3" type="ORF">EJO69_07985</name>
</gene>
<dbReference type="AlphaFoldDB" id="A0A3Q8WVT1"/>
<protein>
    <submittedName>
        <fullName evidence="3">Amino acid acetyltransferase</fullName>
    </submittedName>
</protein>
<keyword evidence="3" id="KW-0808">Transferase</keyword>
<keyword evidence="4" id="KW-1185">Reference proteome</keyword>
<dbReference type="Pfam" id="PF09851">
    <property type="entry name" value="SHOCT"/>
    <property type="match status" value="1"/>
</dbReference>
<keyword evidence="1" id="KW-0472">Membrane</keyword>
<evidence type="ECO:0000313" key="4">
    <source>
        <dbReference type="Proteomes" id="UP000270021"/>
    </source>
</evidence>
<keyword evidence="1" id="KW-1133">Transmembrane helix</keyword>
<feature type="transmembrane region" description="Helical" evidence="1">
    <location>
        <begin position="12"/>
        <end position="36"/>
    </location>
</feature>
<dbReference type="Proteomes" id="UP000270021">
    <property type="component" value="Chromosome"/>
</dbReference>
<dbReference type="GO" id="GO:0016740">
    <property type="term" value="F:transferase activity"/>
    <property type="evidence" value="ECO:0007669"/>
    <property type="project" value="UniProtKB-KW"/>
</dbReference>
<proteinExistence type="predicted"/>
<organism evidence="3 4">
    <name type="scientific">Flaviflexus salsibiostraticola</name>
    <dbReference type="NCBI Taxonomy" id="1282737"/>
    <lineage>
        <taxon>Bacteria</taxon>
        <taxon>Bacillati</taxon>
        <taxon>Actinomycetota</taxon>
        <taxon>Actinomycetes</taxon>
        <taxon>Actinomycetales</taxon>
        <taxon>Actinomycetaceae</taxon>
        <taxon>Flaviflexus</taxon>
    </lineage>
</organism>